<evidence type="ECO:0000256" key="1">
    <source>
        <dbReference type="SAM" id="MobiDB-lite"/>
    </source>
</evidence>
<proteinExistence type="predicted"/>
<dbReference type="EMBL" id="JAEPBG010000003">
    <property type="protein sequence ID" value="MBK4734892.1"/>
    <property type="molecule type" value="Genomic_DNA"/>
</dbReference>
<dbReference type="Proteomes" id="UP000622890">
    <property type="component" value="Unassembled WGS sequence"/>
</dbReference>
<gene>
    <name evidence="2" type="ORF">JJB74_09770</name>
</gene>
<feature type="region of interest" description="Disordered" evidence="1">
    <location>
        <begin position="60"/>
        <end position="79"/>
    </location>
</feature>
<dbReference type="AlphaFoldDB" id="A0A934W5F4"/>
<name>A0A934W5F4_9BURK</name>
<comment type="caution">
    <text evidence="2">The sequence shown here is derived from an EMBL/GenBank/DDBJ whole genome shotgun (WGS) entry which is preliminary data.</text>
</comment>
<protein>
    <submittedName>
        <fullName evidence="2">Uncharacterized protein</fullName>
    </submittedName>
</protein>
<sequence>MVKISQAAGLSLTTRLKQNRACRLRAHRVHRGSKANDRMHTELSIIEQLQMRLSGSFARHPGRYQSGDNAIAPPSFFPS</sequence>
<accession>A0A934W5F4</accession>
<evidence type="ECO:0000313" key="2">
    <source>
        <dbReference type="EMBL" id="MBK4734892.1"/>
    </source>
</evidence>
<keyword evidence="3" id="KW-1185">Reference proteome</keyword>
<organism evidence="2 3">
    <name type="scientific">Noviherbaspirillum pedocola</name>
    <dbReference type="NCBI Taxonomy" id="2801341"/>
    <lineage>
        <taxon>Bacteria</taxon>
        <taxon>Pseudomonadati</taxon>
        <taxon>Pseudomonadota</taxon>
        <taxon>Betaproteobacteria</taxon>
        <taxon>Burkholderiales</taxon>
        <taxon>Oxalobacteraceae</taxon>
        <taxon>Noviherbaspirillum</taxon>
    </lineage>
</organism>
<evidence type="ECO:0000313" key="3">
    <source>
        <dbReference type="Proteomes" id="UP000622890"/>
    </source>
</evidence>
<reference evidence="2" key="1">
    <citation type="submission" date="2021-01" db="EMBL/GenBank/DDBJ databases">
        <title>Genome sequence of strain Noviherbaspirillum sp. DKR-6.</title>
        <authorList>
            <person name="Chaudhary D.K."/>
        </authorList>
    </citation>
    <scope>NUCLEOTIDE SEQUENCE</scope>
    <source>
        <strain evidence="2">DKR-6</strain>
    </source>
</reference>
<dbReference type="RefSeq" id="WP_200591664.1">
    <property type="nucleotide sequence ID" value="NZ_JAEPBG010000003.1"/>
</dbReference>